<dbReference type="NCBIfam" id="TIGR01727">
    <property type="entry name" value="oligo_HPY"/>
    <property type="match status" value="1"/>
</dbReference>
<dbReference type="InterPro" id="IPR003439">
    <property type="entry name" value="ABC_transporter-like_ATP-bd"/>
</dbReference>
<evidence type="ECO:0000259" key="6">
    <source>
        <dbReference type="PROSITE" id="PS50893"/>
    </source>
</evidence>
<dbReference type="PROSITE" id="PS00211">
    <property type="entry name" value="ABC_TRANSPORTER_1"/>
    <property type="match status" value="1"/>
</dbReference>
<dbReference type="FunFam" id="3.40.50.300:FF:000016">
    <property type="entry name" value="Oligopeptide ABC transporter ATP-binding component"/>
    <property type="match status" value="1"/>
</dbReference>
<reference evidence="7 8" key="1">
    <citation type="submission" date="2016-10" db="EMBL/GenBank/DDBJ databases">
        <authorList>
            <person name="de Groot N.N."/>
        </authorList>
    </citation>
    <scope>NUCLEOTIDE SEQUENCE [LARGE SCALE GENOMIC DNA]</scope>
    <source>
        <strain evidence="7 8">DSM 17890</strain>
    </source>
</reference>
<comment type="subcellular location">
    <subcellularLocation>
        <location evidence="1">Cell inner membrane</location>
        <topology evidence="1">Peripheral membrane protein</topology>
    </subcellularLocation>
</comment>
<dbReference type="GO" id="GO:0055085">
    <property type="term" value="P:transmembrane transport"/>
    <property type="evidence" value="ECO:0007669"/>
    <property type="project" value="UniProtKB-ARBA"/>
</dbReference>
<evidence type="ECO:0000256" key="1">
    <source>
        <dbReference type="ARBA" id="ARBA00004417"/>
    </source>
</evidence>
<dbReference type="PROSITE" id="PS50893">
    <property type="entry name" value="ABC_TRANSPORTER_2"/>
    <property type="match status" value="1"/>
</dbReference>
<dbReference type="AlphaFoldDB" id="A0A1H2U1C4"/>
<keyword evidence="8" id="KW-1185">Reference proteome</keyword>
<keyword evidence="4" id="KW-0547">Nucleotide-binding</keyword>
<dbReference type="Gene3D" id="3.40.50.300">
    <property type="entry name" value="P-loop containing nucleotide triphosphate hydrolases"/>
    <property type="match status" value="1"/>
</dbReference>
<evidence type="ECO:0000256" key="4">
    <source>
        <dbReference type="ARBA" id="ARBA00022741"/>
    </source>
</evidence>
<dbReference type="Pfam" id="PF08352">
    <property type="entry name" value="oligo_HPY"/>
    <property type="match status" value="1"/>
</dbReference>
<comment type="similarity">
    <text evidence="2">Belongs to the ABC transporter superfamily.</text>
</comment>
<evidence type="ECO:0000313" key="8">
    <source>
        <dbReference type="Proteomes" id="UP000199118"/>
    </source>
</evidence>
<name>A0A1H2U1C4_9RHOB</name>
<dbReference type="EMBL" id="FNMZ01000001">
    <property type="protein sequence ID" value="SDW49986.1"/>
    <property type="molecule type" value="Genomic_DNA"/>
</dbReference>
<sequence>MSAASVPSGKAPVLEVEGLTKHFPMKGGLFGRTTGAVQAVTDVSFSVAPGETLAIVGESGCGKSTTGRALLRLLEPDSGAVRLDGEDIIALSPSRLQAARRQMQMVFQDPFGSLNPRMNVRETLMEPILLHGVATGAAAEKRVSELLKTVGLSDYHADRFPHEFSGGQRQRICIARALSTRPRLIVCDEPVSALDVSVQAQIVNLLQDLQKQFGMAYVFISHDLAVVRHIAKRVAVMYLGRVVELADATEIFARPHHPYTRALIAAAPKPVPGAVLGREEVKGDAPSALRPPSGCAFHPRCPMAQDRCRTERPELRRVGGAMAACHFAEAVADMGAQVEAARPDALLRRLDVLAKARAEAAQPAA</sequence>
<proteinExistence type="inferred from homology"/>
<dbReference type="SMART" id="SM00382">
    <property type="entry name" value="AAA"/>
    <property type="match status" value="1"/>
</dbReference>
<evidence type="ECO:0000256" key="2">
    <source>
        <dbReference type="ARBA" id="ARBA00005417"/>
    </source>
</evidence>
<keyword evidence="5 7" id="KW-0067">ATP-binding</keyword>
<keyword evidence="3" id="KW-0813">Transport</keyword>
<dbReference type="Proteomes" id="UP000199118">
    <property type="component" value="Unassembled WGS sequence"/>
</dbReference>
<feature type="domain" description="ABC transporter" evidence="6">
    <location>
        <begin position="14"/>
        <end position="264"/>
    </location>
</feature>
<evidence type="ECO:0000256" key="3">
    <source>
        <dbReference type="ARBA" id="ARBA00022448"/>
    </source>
</evidence>
<dbReference type="CDD" id="cd03257">
    <property type="entry name" value="ABC_NikE_OppD_transporters"/>
    <property type="match status" value="1"/>
</dbReference>
<dbReference type="InterPro" id="IPR013563">
    <property type="entry name" value="Oligopep_ABC_C"/>
</dbReference>
<dbReference type="GO" id="GO:0015833">
    <property type="term" value="P:peptide transport"/>
    <property type="evidence" value="ECO:0007669"/>
    <property type="project" value="InterPro"/>
</dbReference>
<dbReference type="GO" id="GO:0016887">
    <property type="term" value="F:ATP hydrolysis activity"/>
    <property type="evidence" value="ECO:0007669"/>
    <property type="project" value="InterPro"/>
</dbReference>
<dbReference type="InterPro" id="IPR027417">
    <property type="entry name" value="P-loop_NTPase"/>
</dbReference>
<dbReference type="GO" id="GO:0005886">
    <property type="term" value="C:plasma membrane"/>
    <property type="evidence" value="ECO:0007669"/>
    <property type="project" value="UniProtKB-SubCell"/>
</dbReference>
<evidence type="ECO:0000313" key="7">
    <source>
        <dbReference type="EMBL" id="SDW49986.1"/>
    </source>
</evidence>
<gene>
    <name evidence="7" type="ORF">SAMN05444336_1011189</name>
</gene>
<evidence type="ECO:0000256" key="5">
    <source>
        <dbReference type="ARBA" id="ARBA00022840"/>
    </source>
</evidence>
<accession>A0A1H2U1C4</accession>
<dbReference type="NCBIfam" id="NF008453">
    <property type="entry name" value="PRK11308.1"/>
    <property type="match status" value="1"/>
</dbReference>
<dbReference type="PANTHER" id="PTHR43776:SF7">
    <property type="entry name" value="D,D-DIPEPTIDE TRANSPORT ATP-BINDING PROTEIN DDPF-RELATED"/>
    <property type="match status" value="1"/>
</dbReference>
<protein>
    <submittedName>
        <fullName evidence="7">Oligopeptide transport system ATP-binding protein</fullName>
    </submittedName>
</protein>
<dbReference type="PANTHER" id="PTHR43776">
    <property type="entry name" value="TRANSPORT ATP-BINDING PROTEIN"/>
    <property type="match status" value="1"/>
</dbReference>
<dbReference type="Pfam" id="PF00005">
    <property type="entry name" value="ABC_tran"/>
    <property type="match status" value="1"/>
</dbReference>
<dbReference type="SUPFAM" id="SSF52540">
    <property type="entry name" value="P-loop containing nucleoside triphosphate hydrolases"/>
    <property type="match status" value="1"/>
</dbReference>
<dbReference type="STRING" id="356660.SAMN05444336_1011189"/>
<dbReference type="InterPro" id="IPR003593">
    <property type="entry name" value="AAA+_ATPase"/>
</dbReference>
<dbReference type="InterPro" id="IPR017871">
    <property type="entry name" value="ABC_transporter-like_CS"/>
</dbReference>
<dbReference type="RefSeq" id="WP_092680143.1">
    <property type="nucleotide sequence ID" value="NZ_FNMZ01000001.1"/>
</dbReference>
<dbReference type="OrthoDB" id="9802264at2"/>
<dbReference type="GO" id="GO:0005524">
    <property type="term" value="F:ATP binding"/>
    <property type="evidence" value="ECO:0007669"/>
    <property type="project" value="UniProtKB-KW"/>
</dbReference>
<organism evidence="7 8">
    <name type="scientific">Albimonas donghaensis</name>
    <dbReference type="NCBI Taxonomy" id="356660"/>
    <lineage>
        <taxon>Bacteria</taxon>
        <taxon>Pseudomonadati</taxon>
        <taxon>Pseudomonadota</taxon>
        <taxon>Alphaproteobacteria</taxon>
        <taxon>Rhodobacterales</taxon>
        <taxon>Paracoccaceae</taxon>
        <taxon>Albimonas</taxon>
    </lineage>
</organism>
<dbReference type="InterPro" id="IPR050319">
    <property type="entry name" value="ABC_transp_ATP-bind"/>
</dbReference>